<proteinExistence type="predicted"/>
<accession>A0AAV7MMH4</accession>
<sequence>MSAEQLGAPGDTHKKCLVEFRQEAVCGPFHVVTTCAQTSVRKTCVARVKISARTEARVRAALQRSHLSKNQRADADLYRQCCLQTQREAAPRSPMARNQKTWSLILVLRGHRLSTGIYTGNTAEADVAPPLWWT</sequence>
<evidence type="ECO:0000313" key="1">
    <source>
        <dbReference type="EMBL" id="KAJ1103158.1"/>
    </source>
</evidence>
<dbReference type="EMBL" id="JANPWB010000013">
    <property type="protein sequence ID" value="KAJ1103158.1"/>
    <property type="molecule type" value="Genomic_DNA"/>
</dbReference>
<evidence type="ECO:0000313" key="2">
    <source>
        <dbReference type="Proteomes" id="UP001066276"/>
    </source>
</evidence>
<organism evidence="1 2">
    <name type="scientific">Pleurodeles waltl</name>
    <name type="common">Iberian ribbed newt</name>
    <dbReference type="NCBI Taxonomy" id="8319"/>
    <lineage>
        <taxon>Eukaryota</taxon>
        <taxon>Metazoa</taxon>
        <taxon>Chordata</taxon>
        <taxon>Craniata</taxon>
        <taxon>Vertebrata</taxon>
        <taxon>Euteleostomi</taxon>
        <taxon>Amphibia</taxon>
        <taxon>Batrachia</taxon>
        <taxon>Caudata</taxon>
        <taxon>Salamandroidea</taxon>
        <taxon>Salamandridae</taxon>
        <taxon>Pleurodelinae</taxon>
        <taxon>Pleurodeles</taxon>
    </lineage>
</organism>
<dbReference type="Proteomes" id="UP001066276">
    <property type="component" value="Chromosome 9"/>
</dbReference>
<keyword evidence="2" id="KW-1185">Reference proteome</keyword>
<comment type="caution">
    <text evidence="1">The sequence shown here is derived from an EMBL/GenBank/DDBJ whole genome shotgun (WGS) entry which is preliminary data.</text>
</comment>
<reference evidence="1" key="1">
    <citation type="journal article" date="2022" name="bioRxiv">
        <title>Sequencing and chromosome-scale assembly of the giantPleurodeles waltlgenome.</title>
        <authorList>
            <person name="Brown T."/>
            <person name="Elewa A."/>
            <person name="Iarovenko S."/>
            <person name="Subramanian E."/>
            <person name="Araus A.J."/>
            <person name="Petzold A."/>
            <person name="Susuki M."/>
            <person name="Suzuki K.-i.T."/>
            <person name="Hayashi T."/>
            <person name="Toyoda A."/>
            <person name="Oliveira C."/>
            <person name="Osipova E."/>
            <person name="Leigh N.D."/>
            <person name="Simon A."/>
            <person name="Yun M.H."/>
        </authorList>
    </citation>
    <scope>NUCLEOTIDE SEQUENCE</scope>
    <source>
        <strain evidence="1">20211129_DDA</strain>
        <tissue evidence="1">Liver</tissue>
    </source>
</reference>
<dbReference type="AlphaFoldDB" id="A0AAV7MMH4"/>
<protein>
    <submittedName>
        <fullName evidence="1">Uncharacterized protein</fullName>
    </submittedName>
</protein>
<name>A0AAV7MMH4_PLEWA</name>
<gene>
    <name evidence="1" type="ORF">NDU88_000585</name>
</gene>